<dbReference type="Pfam" id="PF01476">
    <property type="entry name" value="LysM"/>
    <property type="match status" value="1"/>
</dbReference>
<evidence type="ECO:0000259" key="5">
    <source>
        <dbReference type="PROSITE" id="PS51782"/>
    </source>
</evidence>
<dbReference type="SMART" id="SM01208">
    <property type="entry name" value="G5"/>
    <property type="match status" value="1"/>
</dbReference>
<dbReference type="PANTHER" id="PTHR21666:SF270">
    <property type="entry name" value="MUREIN HYDROLASE ACTIVATOR ENVC"/>
    <property type="match status" value="1"/>
</dbReference>
<dbReference type="Gene3D" id="2.20.230.10">
    <property type="entry name" value="Resuscitation-promoting factor rpfb"/>
    <property type="match status" value="1"/>
</dbReference>
<dbReference type="Pfam" id="PF01551">
    <property type="entry name" value="Peptidase_M23"/>
    <property type="match status" value="1"/>
</dbReference>
<feature type="compositionally biased region" description="Polar residues" evidence="2">
    <location>
        <begin position="30"/>
        <end position="45"/>
    </location>
</feature>
<keyword evidence="3" id="KW-0812">Transmembrane</keyword>
<dbReference type="InterPro" id="IPR016047">
    <property type="entry name" value="M23ase_b-sheet_dom"/>
</dbReference>
<evidence type="ECO:0000256" key="2">
    <source>
        <dbReference type="SAM" id="MobiDB-lite"/>
    </source>
</evidence>
<feature type="region of interest" description="Disordered" evidence="2">
    <location>
        <begin position="15"/>
        <end position="48"/>
    </location>
</feature>
<evidence type="ECO:0000256" key="1">
    <source>
        <dbReference type="ARBA" id="ARBA00022729"/>
    </source>
</evidence>
<dbReference type="OrthoDB" id="9805799at2"/>
<dbReference type="PANTHER" id="PTHR21666">
    <property type="entry name" value="PEPTIDASE-RELATED"/>
    <property type="match status" value="1"/>
</dbReference>
<accession>A0A369B2D2</accession>
<dbReference type="InterPro" id="IPR011055">
    <property type="entry name" value="Dup_hybrid_motif"/>
</dbReference>
<dbReference type="InterPro" id="IPR011098">
    <property type="entry name" value="G5_dom"/>
</dbReference>
<feature type="domain" description="G5" evidence="4">
    <location>
        <begin position="318"/>
        <end position="398"/>
    </location>
</feature>
<dbReference type="CDD" id="cd12797">
    <property type="entry name" value="M23_peptidase"/>
    <property type="match status" value="1"/>
</dbReference>
<dbReference type="AlphaFoldDB" id="A0A369B2D2"/>
<keyword evidence="1" id="KW-0732">Signal</keyword>
<name>A0A369B2D2_9BACL</name>
<keyword evidence="3" id="KW-0472">Membrane</keyword>
<dbReference type="CDD" id="cd00118">
    <property type="entry name" value="LysM"/>
    <property type="match status" value="1"/>
</dbReference>
<dbReference type="Pfam" id="PF07501">
    <property type="entry name" value="G5"/>
    <property type="match status" value="1"/>
</dbReference>
<dbReference type="SUPFAM" id="SSF54106">
    <property type="entry name" value="LysM domain"/>
    <property type="match status" value="1"/>
</dbReference>
<dbReference type="SMART" id="SM00257">
    <property type="entry name" value="LysM"/>
    <property type="match status" value="1"/>
</dbReference>
<dbReference type="Gene3D" id="2.70.70.10">
    <property type="entry name" value="Glucose Permease (Domain IIA)"/>
    <property type="match status" value="1"/>
</dbReference>
<dbReference type="RefSeq" id="WP_114498624.1">
    <property type="nucleotide sequence ID" value="NZ_QPJW01000014.1"/>
</dbReference>
<feature type="transmembrane region" description="Helical" evidence="3">
    <location>
        <begin position="52"/>
        <end position="71"/>
    </location>
</feature>
<dbReference type="PROSITE" id="PS51109">
    <property type="entry name" value="G5"/>
    <property type="match status" value="1"/>
</dbReference>
<dbReference type="InterPro" id="IPR036779">
    <property type="entry name" value="LysM_dom_sf"/>
</dbReference>
<keyword evidence="7" id="KW-1185">Reference proteome</keyword>
<comment type="caution">
    <text evidence="6">The sequence shown here is derived from an EMBL/GenBank/DDBJ whole genome shotgun (WGS) entry which is preliminary data.</text>
</comment>
<protein>
    <submittedName>
        <fullName evidence="6">Murein DD-endopeptidase MepM/ murein hydrolase activator NlpD</fullName>
    </submittedName>
</protein>
<dbReference type="EMBL" id="QPJW01000014">
    <property type="protein sequence ID" value="RCX15603.1"/>
    <property type="molecule type" value="Genomic_DNA"/>
</dbReference>
<dbReference type="PROSITE" id="PS51782">
    <property type="entry name" value="LYSM"/>
    <property type="match status" value="1"/>
</dbReference>
<proteinExistence type="predicted"/>
<keyword evidence="6" id="KW-0378">Hydrolase</keyword>
<dbReference type="InterPro" id="IPR018392">
    <property type="entry name" value="LysM"/>
</dbReference>
<dbReference type="Gene3D" id="3.10.350.10">
    <property type="entry name" value="LysM domain"/>
    <property type="match status" value="1"/>
</dbReference>
<keyword evidence="3" id="KW-1133">Transmembrane helix</keyword>
<evidence type="ECO:0000313" key="6">
    <source>
        <dbReference type="EMBL" id="RCX15603.1"/>
    </source>
</evidence>
<reference evidence="6 7" key="1">
    <citation type="submission" date="2018-07" db="EMBL/GenBank/DDBJ databases">
        <title>Genomic Encyclopedia of Type Strains, Phase III (KMG-III): the genomes of soil and plant-associated and newly described type strains.</title>
        <authorList>
            <person name="Whitman W."/>
        </authorList>
    </citation>
    <scope>NUCLEOTIDE SEQUENCE [LARGE SCALE GENOMIC DNA]</scope>
    <source>
        <strain evidence="6 7">CECT 8333</strain>
    </source>
</reference>
<evidence type="ECO:0000313" key="7">
    <source>
        <dbReference type="Proteomes" id="UP000253090"/>
    </source>
</evidence>
<evidence type="ECO:0000256" key="3">
    <source>
        <dbReference type="SAM" id="Phobius"/>
    </source>
</evidence>
<dbReference type="Proteomes" id="UP000253090">
    <property type="component" value="Unassembled WGS sequence"/>
</dbReference>
<organism evidence="6 7">
    <name type="scientific">Fontibacillus phaseoli</name>
    <dbReference type="NCBI Taxonomy" id="1416533"/>
    <lineage>
        <taxon>Bacteria</taxon>
        <taxon>Bacillati</taxon>
        <taxon>Bacillota</taxon>
        <taxon>Bacilli</taxon>
        <taxon>Bacillales</taxon>
        <taxon>Paenibacillaceae</taxon>
        <taxon>Fontibacillus</taxon>
    </lineage>
</organism>
<dbReference type="InterPro" id="IPR050570">
    <property type="entry name" value="Cell_wall_metabolism_enzyme"/>
</dbReference>
<gene>
    <name evidence="6" type="ORF">DFP94_11451</name>
</gene>
<feature type="domain" description="LysM" evidence="5">
    <location>
        <begin position="267"/>
        <end position="311"/>
    </location>
</feature>
<sequence length="523" mass="56654">MRGFRGIRWQLWRKGQDPAQMNHGRPENNLEMSEQDTTPAESNTGRRSKPRIIAASAIAALLVAGGIYLAGQQYVEANTVSYYRVYVAGKEIGTIADEEQLQALFEQKEQEYNEKYPQVEMAVHTEGITTVPDKAYKAEIQSEKTLETLDGMLTGYAKGVELKVDGKTIGIVKDRATADAVLEKIKGKYASEDKAVMATTRLASKVKKTGGARQAAATGSSGTGGVILESVGIEEDVSTASVETDPNKVMDVNKAVARILAGDEARVTYAVREGDTISSIAARFGVTQKELFGNNPGIKELTLQIGTELKINTVKPSLTVKTVEKFSEQIEIEPQVIVRKSEDLKAGQTKVISLGASGLKTMNYRLTKENGEVIAEEWLGQEVITESKPKIVVRGTKVVGEGSGEFAWPVSGATLSSSYGERWGRTHKGIDLVSSDRSILAADEGVVTFTGTKSGYGNCIIIDHKNGYETLYGHLSKISVEEGQVVQKGSEIGIMGNTGRSTGTHLHFEIHKDGSIQNPMKYL</sequence>
<dbReference type="GO" id="GO:0004222">
    <property type="term" value="F:metalloendopeptidase activity"/>
    <property type="evidence" value="ECO:0007669"/>
    <property type="project" value="TreeGrafter"/>
</dbReference>
<dbReference type="SUPFAM" id="SSF51261">
    <property type="entry name" value="Duplicated hybrid motif"/>
    <property type="match status" value="1"/>
</dbReference>
<evidence type="ECO:0000259" key="4">
    <source>
        <dbReference type="PROSITE" id="PS51109"/>
    </source>
</evidence>